<sequence length="156" mass="17417">MKQPYFPVFLDLSRKEILVAGGGQVAERRVRSLLLFTDRICLVAPEATKDLEKWAAEGRIVWKKRKIRAKDLEGKDLVLAATDEADCNEQIVKDCREKGILVNTSHKKELCDFLFPALAWNEKVVAGISSGGEDCHATVEARKHIQKLLGKDGTSI</sequence>
<accession>A0A6N7V1S5</accession>
<keyword evidence="4" id="KW-0520">NAD</keyword>
<keyword evidence="3" id="KW-0560">Oxidoreductase</keyword>
<name>A0A6N7V1S5_9FIRM</name>
<keyword evidence="8" id="KW-1185">Reference proteome</keyword>
<dbReference type="UniPathway" id="UPA00262">
    <property type="reaction ID" value="UER00222"/>
</dbReference>
<dbReference type="SUPFAM" id="SSF51735">
    <property type="entry name" value="NAD(P)-binding Rossmann-fold domains"/>
    <property type="match status" value="1"/>
</dbReference>
<evidence type="ECO:0000313" key="8">
    <source>
        <dbReference type="Proteomes" id="UP000434409"/>
    </source>
</evidence>
<keyword evidence="5" id="KW-0627">Porphyrin biosynthesis</keyword>
<dbReference type="Gene3D" id="3.40.50.720">
    <property type="entry name" value="NAD(P)-binding Rossmann-like Domain"/>
    <property type="match status" value="1"/>
</dbReference>
<evidence type="ECO:0000256" key="3">
    <source>
        <dbReference type="ARBA" id="ARBA00023002"/>
    </source>
</evidence>
<evidence type="ECO:0000256" key="6">
    <source>
        <dbReference type="ARBA" id="ARBA00047561"/>
    </source>
</evidence>
<comment type="caution">
    <text evidence="7">The sequence shown here is derived from an EMBL/GenBank/DDBJ whole genome shotgun (WGS) entry which is preliminary data.</text>
</comment>
<dbReference type="GO" id="GO:0043115">
    <property type="term" value="F:precorrin-2 dehydrogenase activity"/>
    <property type="evidence" value="ECO:0007669"/>
    <property type="project" value="UniProtKB-EC"/>
</dbReference>
<dbReference type="RefSeq" id="WP_154478235.1">
    <property type="nucleotide sequence ID" value="NZ_VULY01000018.1"/>
</dbReference>
<proteinExistence type="predicted"/>
<dbReference type="PANTHER" id="PTHR35330">
    <property type="entry name" value="SIROHEME BIOSYNTHESIS PROTEIN MET8"/>
    <property type="match status" value="1"/>
</dbReference>
<evidence type="ECO:0000256" key="4">
    <source>
        <dbReference type="ARBA" id="ARBA00023027"/>
    </source>
</evidence>
<dbReference type="GO" id="GO:0019354">
    <property type="term" value="P:siroheme biosynthetic process"/>
    <property type="evidence" value="ECO:0007669"/>
    <property type="project" value="UniProtKB-UniPathway"/>
</dbReference>
<dbReference type="InterPro" id="IPR006367">
    <property type="entry name" value="Sirohaem_synthase_N"/>
</dbReference>
<reference evidence="7 8" key="1">
    <citation type="submission" date="2019-08" db="EMBL/GenBank/DDBJ databases">
        <title>In-depth cultivation of the pig gut microbiome towards novel bacterial diversity and tailored functional studies.</title>
        <authorList>
            <person name="Wylensek D."/>
            <person name="Hitch T.C.A."/>
            <person name="Clavel T."/>
        </authorList>
    </citation>
    <scope>NUCLEOTIDE SEQUENCE [LARGE SCALE GENOMIC DNA]</scope>
    <source>
        <strain evidence="7 8">68-1-5</strain>
    </source>
</reference>
<dbReference type="EC" id="1.3.1.76" evidence="2"/>
<dbReference type="Proteomes" id="UP000434409">
    <property type="component" value="Unassembled WGS sequence"/>
</dbReference>
<dbReference type="EMBL" id="VULY01000018">
    <property type="protein sequence ID" value="MSR94515.1"/>
    <property type="molecule type" value="Genomic_DNA"/>
</dbReference>
<dbReference type="PANTHER" id="PTHR35330:SF1">
    <property type="entry name" value="SIROHEME BIOSYNTHESIS PROTEIN MET8"/>
    <property type="match status" value="1"/>
</dbReference>
<evidence type="ECO:0000256" key="5">
    <source>
        <dbReference type="ARBA" id="ARBA00023244"/>
    </source>
</evidence>
<comment type="catalytic activity">
    <reaction evidence="6">
        <text>precorrin-2 + NAD(+) = sirohydrochlorin + NADH + 2 H(+)</text>
        <dbReference type="Rhea" id="RHEA:15613"/>
        <dbReference type="ChEBI" id="CHEBI:15378"/>
        <dbReference type="ChEBI" id="CHEBI:57540"/>
        <dbReference type="ChEBI" id="CHEBI:57945"/>
        <dbReference type="ChEBI" id="CHEBI:58351"/>
        <dbReference type="ChEBI" id="CHEBI:58827"/>
        <dbReference type="EC" id="1.3.1.76"/>
    </reaction>
</comment>
<evidence type="ECO:0000313" key="7">
    <source>
        <dbReference type="EMBL" id="MSR94515.1"/>
    </source>
</evidence>
<dbReference type="InterPro" id="IPR036291">
    <property type="entry name" value="NAD(P)-bd_dom_sf"/>
</dbReference>
<dbReference type="InterPro" id="IPR028161">
    <property type="entry name" value="Met8-like"/>
</dbReference>
<evidence type="ECO:0000256" key="2">
    <source>
        <dbReference type="ARBA" id="ARBA00012400"/>
    </source>
</evidence>
<gene>
    <name evidence="7" type="ORF">FYJ34_09665</name>
</gene>
<dbReference type="NCBIfam" id="TIGR01470">
    <property type="entry name" value="cysG_Nterm"/>
    <property type="match status" value="1"/>
</dbReference>
<comment type="pathway">
    <text evidence="1">Porphyrin-containing compound metabolism; siroheme biosynthesis; sirohydrochlorin from precorrin-2: step 1/1.</text>
</comment>
<organism evidence="7 8">
    <name type="scientific">Suipraeoptans intestinalis</name>
    <dbReference type="NCBI Taxonomy" id="2606628"/>
    <lineage>
        <taxon>Bacteria</taxon>
        <taxon>Bacillati</taxon>
        <taxon>Bacillota</taxon>
        <taxon>Clostridia</taxon>
        <taxon>Lachnospirales</taxon>
        <taxon>Lachnospiraceae</taxon>
        <taxon>Suipraeoptans</taxon>
    </lineage>
</organism>
<dbReference type="AlphaFoldDB" id="A0A6N7V1S5"/>
<dbReference type="GO" id="GO:0004325">
    <property type="term" value="F:ferrochelatase activity"/>
    <property type="evidence" value="ECO:0007669"/>
    <property type="project" value="InterPro"/>
</dbReference>
<dbReference type="Pfam" id="PF13241">
    <property type="entry name" value="NAD_binding_7"/>
    <property type="match status" value="1"/>
</dbReference>
<protein>
    <recommendedName>
        <fullName evidence="2">precorrin-2 dehydrogenase</fullName>
        <ecNumber evidence="2">1.3.1.76</ecNumber>
    </recommendedName>
</protein>
<evidence type="ECO:0000256" key="1">
    <source>
        <dbReference type="ARBA" id="ARBA00005010"/>
    </source>
</evidence>